<keyword evidence="2" id="KW-0677">Repeat</keyword>
<evidence type="ECO:0000256" key="1">
    <source>
        <dbReference type="ARBA" id="ARBA00022574"/>
    </source>
</evidence>
<dbReference type="PANTHER" id="PTHR10971">
    <property type="entry name" value="MRNA EXPORT FACTOR AND BUB3"/>
    <property type="match status" value="1"/>
</dbReference>
<proteinExistence type="predicted"/>
<reference evidence="4 5" key="1">
    <citation type="submission" date="2016-07" db="EMBL/GenBank/DDBJ databases">
        <title>Pervasive Adenine N6-methylation of Active Genes in Fungi.</title>
        <authorList>
            <consortium name="DOE Joint Genome Institute"/>
            <person name="Mondo S.J."/>
            <person name="Dannebaum R.O."/>
            <person name="Kuo R.C."/>
            <person name="Labutti K."/>
            <person name="Haridas S."/>
            <person name="Kuo A."/>
            <person name="Salamov A."/>
            <person name="Ahrendt S.R."/>
            <person name="Lipzen A."/>
            <person name="Sullivan W."/>
            <person name="Andreopoulos W.B."/>
            <person name="Clum A."/>
            <person name="Lindquist E."/>
            <person name="Daum C."/>
            <person name="Ramamoorthy G.K."/>
            <person name="Gryganskyi A."/>
            <person name="Culley D."/>
            <person name="Magnuson J.K."/>
            <person name="James T.Y."/>
            <person name="O'Malley M.A."/>
            <person name="Stajich J.E."/>
            <person name="Spatafora J.W."/>
            <person name="Visel A."/>
            <person name="Grigoriev I.V."/>
        </authorList>
    </citation>
    <scope>NUCLEOTIDE SEQUENCE [LARGE SCALE GENOMIC DNA]</scope>
    <source>
        <strain evidence="4 5">NRRL 3301</strain>
    </source>
</reference>
<dbReference type="Proteomes" id="UP000242146">
    <property type="component" value="Unassembled WGS sequence"/>
</dbReference>
<evidence type="ECO:0000313" key="5">
    <source>
        <dbReference type="Proteomes" id="UP000242146"/>
    </source>
</evidence>
<dbReference type="AlphaFoldDB" id="A0A1X2GEN2"/>
<name>A0A1X2GEN2_9FUNG</name>
<dbReference type="Pfam" id="PF00400">
    <property type="entry name" value="WD40"/>
    <property type="match status" value="1"/>
</dbReference>
<keyword evidence="5" id="KW-1185">Reference proteome</keyword>
<organism evidence="4 5">
    <name type="scientific">Hesseltinella vesiculosa</name>
    <dbReference type="NCBI Taxonomy" id="101127"/>
    <lineage>
        <taxon>Eukaryota</taxon>
        <taxon>Fungi</taxon>
        <taxon>Fungi incertae sedis</taxon>
        <taxon>Mucoromycota</taxon>
        <taxon>Mucoromycotina</taxon>
        <taxon>Mucoromycetes</taxon>
        <taxon>Mucorales</taxon>
        <taxon>Cunninghamellaceae</taxon>
        <taxon>Hesseltinella</taxon>
    </lineage>
</organism>
<dbReference type="InterPro" id="IPR019775">
    <property type="entry name" value="WD40_repeat_CS"/>
</dbReference>
<dbReference type="InterPro" id="IPR036322">
    <property type="entry name" value="WD40_repeat_dom_sf"/>
</dbReference>
<dbReference type="InterPro" id="IPR001680">
    <property type="entry name" value="WD40_rpt"/>
</dbReference>
<dbReference type="PROSITE" id="PS00678">
    <property type="entry name" value="WD_REPEATS_1"/>
    <property type="match status" value="1"/>
</dbReference>
<protein>
    <submittedName>
        <fullName evidence="4">WD40 repeat-like protein</fullName>
    </submittedName>
</protein>
<dbReference type="InterPro" id="IPR015943">
    <property type="entry name" value="WD40/YVTN_repeat-like_dom_sf"/>
</dbReference>
<dbReference type="PROSITE" id="PS50082">
    <property type="entry name" value="WD_REPEATS_2"/>
    <property type="match status" value="1"/>
</dbReference>
<accession>A0A1X2GEN2</accession>
<feature type="repeat" description="WD" evidence="3">
    <location>
        <begin position="123"/>
        <end position="138"/>
    </location>
</feature>
<sequence length="313" mass="34319">MQLYQLAKKDLSFTPYSVQWIPSSSRLCSVGGTERTTGKIAVYAFEEKQLVLAAETEISSPVRCATFGAADTHNRHAATGDFKGGLQLWDTQRLELSVDSVDAHDSIIHCIDGACGQGQSNELVTGSRDTTVKVWDTRQLHTSVFSVKRKDPNVKNEVWSVAFAPNMAHRAIAIGYDNGCIRLFDIDAGSYLWETQVGDGVCSLTFDQGNTLIASTLTGVHVIDLMDGKASKLSTPSDTTYWCVQAVPQYDQHVSVTAGDGSMSIWHQQQRDAPLAKSSLTTHPVISHHWHPNRKGLFASSAFDQTLRIGYVE</sequence>
<comment type="caution">
    <text evidence="4">The sequence shown here is derived from an EMBL/GenBank/DDBJ whole genome shotgun (WGS) entry which is preliminary data.</text>
</comment>
<evidence type="ECO:0000256" key="3">
    <source>
        <dbReference type="PROSITE-ProRule" id="PRU00221"/>
    </source>
</evidence>
<evidence type="ECO:0000313" key="4">
    <source>
        <dbReference type="EMBL" id="ORX51980.1"/>
    </source>
</evidence>
<dbReference type="STRING" id="101127.A0A1X2GEN2"/>
<keyword evidence="1 3" id="KW-0853">WD repeat</keyword>
<dbReference type="Gene3D" id="2.130.10.10">
    <property type="entry name" value="YVTN repeat-like/Quinoprotein amine dehydrogenase"/>
    <property type="match status" value="1"/>
</dbReference>
<dbReference type="EMBL" id="MCGT01000019">
    <property type="protein sequence ID" value="ORX51980.1"/>
    <property type="molecule type" value="Genomic_DNA"/>
</dbReference>
<gene>
    <name evidence="4" type="ORF">DM01DRAFT_1323876</name>
</gene>
<dbReference type="SMART" id="SM00320">
    <property type="entry name" value="WD40"/>
    <property type="match status" value="5"/>
</dbReference>
<evidence type="ECO:0000256" key="2">
    <source>
        <dbReference type="ARBA" id="ARBA00022737"/>
    </source>
</evidence>
<dbReference type="SUPFAM" id="SSF50978">
    <property type="entry name" value="WD40 repeat-like"/>
    <property type="match status" value="1"/>
</dbReference>
<dbReference type="OrthoDB" id="427795at2759"/>